<keyword evidence="3" id="KW-0223">Dioxygenase</keyword>
<reference evidence="7" key="1">
    <citation type="journal article" date="2021" name="Nat. Commun.">
        <title>Genetic determinants of endophytism in the Arabidopsis root mycobiome.</title>
        <authorList>
            <person name="Mesny F."/>
            <person name="Miyauchi S."/>
            <person name="Thiergart T."/>
            <person name="Pickel B."/>
            <person name="Atanasova L."/>
            <person name="Karlsson M."/>
            <person name="Huettel B."/>
            <person name="Barry K.W."/>
            <person name="Haridas S."/>
            <person name="Chen C."/>
            <person name="Bauer D."/>
            <person name="Andreopoulos W."/>
            <person name="Pangilinan J."/>
            <person name="LaButti K."/>
            <person name="Riley R."/>
            <person name="Lipzen A."/>
            <person name="Clum A."/>
            <person name="Drula E."/>
            <person name="Henrissat B."/>
            <person name="Kohler A."/>
            <person name="Grigoriev I.V."/>
            <person name="Martin F.M."/>
            <person name="Hacquard S."/>
        </authorList>
    </citation>
    <scope>NUCLEOTIDE SEQUENCE</scope>
    <source>
        <strain evidence="7">MPI-CAGE-CH-0230</strain>
    </source>
</reference>
<dbReference type="OrthoDB" id="420380at2759"/>
<dbReference type="InterPro" id="IPR005123">
    <property type="entry name" value="Oxoglu/Fe-dep_dioxygenase_dom"/>
</dbReference>
<dbReference type="PROSITE" id="PS51471">
    <property type="entry name" value="FE2OG_OXY"/>
    <property type="match status" value="1"/>
</dbReference>
<keyword evidence="2" id="KW-0479">Metal-binding</keyword>
<organism evidence="7 8">
    <name type="scientific">Microdochium trichocladiopsis</name>
    <dbReference type="NCBI Taxonomy" id="1682393"/>
    <lineage>
        <taxon>Eukaryota</taxon>
        <taxon>Fungi</taxon>
        <taxon>Dikarya</taxon>
        <taxon>Ascomycota</taxon>
        <taxon>Pezizomycotina</taxon>
        <taxon>Sordariomycetes</taxon>
        <taxon>Xylariomycetidae</taxon>
        <taxon>Xylariales</taxon>
        <taxon>Microdochiaceae</taxon>
        <taxon>Microdochium</taxon>
    </lineage>
</organism>
<dbReference type="GeneID" id="70179847"/>
<dbReference type="EMBL" id="JAGTJQ010000007">
    <property type="protein sequence ID" value="KAH7028216.1"/>
    <property type="molecule type" value="Genomic_DNA"/>
</dbReference>
<dbReference type="PANTHER" id="PTHR10869:SF246">
    <property type="entry name" value="TRANSMEMBRANE PROLYL 4-HYDROXYLASE"/>
    <property type="match status" value="1"/>
</dbReference>
<gene>
    <name evidence="7" type="ORF">B0I36DRAFT_247318</name>
</gene>
<dbReference type="GO" id="GO:0004656">
    <property type="term" value="F:procollagen-proline 4-dioxygenase activity"/>
    <property type="evidence" value="ECO:0007669"/>
    <property type="project" value="TreeGrafter"/>
</dbReference>
<keyword evidence="4" id="KW-0560">Oxidoreductase</keyword>
<dbReference type="GO" id="GO:0031418">
    <property type="term" value="F:L-ascorbic acid binding"/>
    <property type="evidence" value="ECO:0007669"/>
    <property type="project" value="InterPro"/>
</dbReference>
<evidence type="ECO:0000313" key="7">
    <source>
        <dbReference type="EMBL" id="KAH7028216.1"/>
    </source>
</evidence>
<dbReference type="PANTHER" id="PTHR10869">
    <property type="entry name" value="PROLYL 4-HYDROXYLASE ALPHA SUBUNIT"/>
    <property type="match status" value="1"/>
</dbReference>
<proteinExistence type="predicted"/>
<evidence type="ECO:0000256" key="3">
    <source>
        <dbReference type="ARBA" id="ARBA00022964"/>
    </source>
</evidence>
<dbReference type="Pfam" id="PF13640">
    <property type="entry name" value="2OG-FeII_Oxy_3"/>
    <property type="match status" value="1"/>
</dbReference>
<evidence type="ECO:0000256" key="1">
    <source>
        <dbReference type="ARBA" id="ARBA00001961"/>
    </source>
</evidence>
<keyword evidence="5" id="KW-0408">Iron</keyword>
<dbReference type="GO" id="GO:0005783">
    <property type="term" value="C:endoplasmic reticulum"/>
    <property type="evidence" value="ECO:0007669"/>
    <property type="project" value="TreeGrafter"/>
</dbReference>
<dbReference type="Gene3D" id="2.60.120.620">
    <property type="entry name" value="q2cbj1_9rhob like domain"/>
    <property type="match status" value="1"/>
</dbReference>
<dbReference type="GO" id="GO:0005506">
    <property type="term" value="F:iron ion binding"/>
    <property type="evidence" value="ECO:0007669"/>
    <property type="project" value="InterPro"/>
</dbReference>
<dbReference type="Proteomes" id="UP000756346">
    <property type="component" value="Unassembled WGS sequence"/>
</dbReference>
<sequence length="318" mass="35057">MAPQPADSKISPPSSRLWSLFRVFAPTIIALASIRWGSQGLVILESVLSSRNGPSTGLPAGTIQAQMATKSADLAVVSSMTTMDALRTRYAASCPDHQFRTSIFSSDPVIIYIENYLSPQEIEYLLQVATPLYQKSPVSQGKRLKTYNAEIRSSMSAVLGTSDPVVRCIEQRSVDFQGFMPLRHLEDLQVVKYGISDHFRPHFDWFGGDANPRISSFFVYLACDGGRTGDGEMCKGGATQFPDYRGRFPARWCRFIDCHDDSGVGGVAFRPIPGNAIFWANLYPNGTGHPGVWHAGMPVREGRKVGMNILTRRDVLDS</sequence>
<feature type="domain" description="Fe2OG dioxygenase" evidence="6">
    <location>
        <begin position="184"/>
        <end position="313"/>
    </location>
</feature>
<evidence type="ECO:0000256" key="5">
    <source>
        <dbReference type="ARBA" id="ARBA00023004"/>
    </source>
</evidence>
<dbReference type="InterPro" id="IPR006620">
    <property type="entry name" value="Pro_4_hyd_alph"/>
</dbReference>
<dbReference type="RefSeq" id="XP_046011015.1">
    <property type="nucleotide sequence ID" value="XM_046150301.1"/>
</dbReference>
<dbReference type="InterPro" id="IPR044862">
    <property type="entry name" value="Pro_4_hyd_alph_FE2OG_OXY"/>
</dbReference>
<comment type="cofactor">
    <cofactor evidence="1">
        <name>L-ascorbate</name>
        <dbReference type="ChEBI" id="CHEBI:38290"/>
    </cofactor>
</comment>
<evidence type="ECO:0000259" key="6">
    <source>
        <dbReference type="PROSITE" id="PS51471"/>
    </source>
</evidence>
<evidence type="ECO:0000313" key="8">
    <source>
        <dbReference type="Proteomes" id="UP000756346"/>
    </source>
</evidence>
<accession>A0A9P8Y346</accession>
<dbReference type="InterPro" id="IPR045054">
    <property type="entry name" value="P4HA-like"/>
</dbReference>
<dbReference type="SMART" id="SM00702">
    <property type="entry name" value="P4Hc"/>
    <property type="match status" value="1"/>
</dbReference>
<evidence type="ECO:0000256" key="4">
    <source>
        <dbReference type="ARBA" id="ARBA00023002"/>
    </source>
</evidence>
<name>A0A9P8Y346_9PEZI</name>
<protein>
    <recommendedName>
        <fullName evidence="6">Fe2OG dioxygenase domain-containing protein</fullName>
    </recommendedName>
</protein>
<comment type="caution">
    <text evidence="7">The sequence shown here is derived from an EMBL/GenBank/DDBJ whole genome shotgun (WGS) entry which is preliminary data.</text>
</comment>
<evidence type="ECO:0000256" key="2">
    <source>
        <dbReference type="ARBA" id="ARBA00022723"/>
    </source>
</evidence>
<keyword evidence="8" id="KW-1185">Reference proteome</keyword>
<dbReference type="AlphaFoldDB" id="A0A9P8Y346"/>